<dbReference type="InterPro" id="IPR036412">
    <property type="entry name" value="HAD-like_sf"/>
</dbReference>
<dbReference type="GO" id="GO:0016787">
    <property type="term" value="F:hydrolase activity"/>
    <property type="evidence" value="ECO:0007669"/>
    <property type="project" value="UniProtKB-KW"/>
</dbReference>
<dbReference type="SFLD" id="SFLDG01135">
    <property type="entry name" value="C1.5.6:_HAD__Beta-PGM__Phospha"/>
    <property type="match status" value="1"/>
</dbReference>
<reference evidence="1" key="1">
    <citation type="journal article" date="2014" name="Int. J. Syst. Evol. Microbiol.">
        <title>Complete genome sequence of Corynebacterium casei LMG S-19264T (=DSM 44701T), isolated from a smear-ripened cheese.</title>
        <authorList>
            <consortium name="US DOE Joint Genome Institute (JGI-PGF)"/>
            <person name="Walter F."/>
            <person name="Albersmeier A."/>
            <person name="Kalinowski J."/>
            <person name="Ruckert C."/>
        </authorList>
    </citation>
    <scope>NUCLEOTIDE SEQUENCE</scope>
    <source>
        <strain evidence="1">CGMCC 1.15454</strain>
    </source>
</reference>
<keyword evidence="2" id="KW-1185">Reference proteome</keyword>
<dbReference type="PANTHER" id="PTHR18901">
    <property type="entry name" value="2-DEOXYGLUCOSE-6-PHOSPHATE PHOSPHATASE 2"/>
    <property type="match status" value="1"/>
</dbReference>
<dbReference type="InterPro" id="IPR041492">
    <property type="entry name" value="HAD_2"/>
</dbReference>
<dbReference type="SFLD" id="SFLDG01129">
    <property type="entry name" value="C1.5:_HAD__Beta-PGM__Phosphata"/>
    <property type="match status" value="1"/>
</dbReference>
<gene>
    <name evidence="1" type="ORF">GCM10011409_25870</name>
</gene>
<dbReference type="RefSeq" id="WP_188725299.1">
    <property type="nucleotide sequence ID" value="NZ_BMJD01000020.1"/>
</dbReference>
<dbReference type="SFLD" id="SFLDS00003">
    <property type="entry name" value="Haloacid_Dehalogenase"/>
    <property type="match status" value="1"/>
</dbReference>
<keyword evidence="1" id="KW-0378">Hydrolase</keyword>
<evidence type="ECO:0000313" key="2">
    <source>
        <dbReference type="Proteomes" id="UP000621492"/>
    </source>
</evidence>
<proteinExistence type="predicted"/>
<dbReference type="InterPro" id="IPR023214">
    <property type="entry name" value="HAD_sf"/>
</dbReference>
<dbReference type="NCBIfam" id="TIGR01549">
    <property type="entry name" value="HAD-SF-IA-v1"/>
    <property type="match status" value="1"/>
</dbReference>
<dbReference type="Proteomes" id="UP000621492">
    <property type="component" value="Unassembled WGS sequence"/>
</dbReference>
<dbReference type="AlphaFoldDB" id="A0A9W5TYQ0"/>
<dbReference type="PANTHER" id="PTHR18901:SF38">
    <property type="entry name" value="PSEUDOURIDINE-5'-PHOSPHATASE"/>
    <property type="match status" value="1"/>
</dbReference>
<dbReference type="Pfam" id="PF13419">
    <property type="entry name" value="HAD_2"/>
    <property type="match status" value="1"/>
</dbReference>
<dbReference type="SUPFAM" id="SSF56784">
    <property type="entry name" value="HAD-like"/>
    <property type="match status" value="1"/>
</dbReference>
<organism evidence="1 2">
    <name type="scientific">Lentibacillus populi</name>
    <dbReference type="NCBI Taxonomy" id="1827502"/>
    <lineage>
        <taxon>Bacteria</taxon>
        <taxon>Bacillati</taxon>
        <taxon>Bacillota</taxon>
        <taxon>Bacilli</taxon>
        <taxon>Bacillales</taxon>
        <taxon>Bacillaceae</taxon>
        <taxon>Lentibacillus</taxon>
    </lineage>
</organism>
<dbReference type="InterPro" id="IPR023198">
    <property type="entry name" value="PGP-like_dom2"/>
</dbReference>
<dbReference type="NCBIfam" id="TIGR01509">
    <property type="entry name" value="HAD-SF-IA-v3"/>
    <property type="match status" value="1"/>
</dbReference>
<name>A0A9W5TYQ0_9BACI</name>
<sequence>MKDVKLVIFDMDGLLFDTERTSFKAMSKSMEAAGFDFPIETYKRMIGISDQGSEEIIREICGKKSLIDQIFKGYDQEFKNILETEGIIMKTGVEKLLDNLDENSVRKCIASSSSRETIKKYLTMTGLMERFDFYVSGQEVENGKPAPDVFLEACRRANVPPELALILEDSLHGLRAAVKADIPCIIVPDLIEANDEMQKDAYQVVSNLEEVIDVMNGLTGSK</sequence>
<reference evidence="1" key="2">
    <citation type="submission" date="2020-09" db="EMBL/GenBank/DDBJ databases">
        <authorList>
            <person name="Sun Q."/>
            <person name="Zhou Y."/>
        </authorList>
    </citation>
    <scope>NUCLEOTIDE SEQUENCE</scope>
    <source>
        <strain evidence="1">CGMCC 1.15454</strain>
    </source>
</reference>
<dbReference type="Gene3D" id="1.10.150.240">
    <property type="entry name" value="Putative phosphatase, domain 2"/>
    <property type="match status" value="1"/>
</dbReference>
<dbReference type="EMBL" id="BMJD01000020">
    <property type="protein sequence ID" value="GGB47194.1"/>
    <property type="molecule type" value="Genomic_DNA"/>
</dbReference>
<protein>
    <submittedName>
        <fullName evidence="1">Hydrolase</fullName>
    </submittedName>
</protein>
<comment type="caution">
    <text evidence="1">The sequence shown here is derived from an EMBL/GenBank/DDBJ whole genome shotgun (WGS) entry which is preliminary data.</text>
</comment>
<evidence type="ECO:0000313" key="1">
    <source>
        <dbReference type="EMBL" id="GGB47194.1"/>
    </source>
</evidence>
<dbReference type="Gene3D" id="3.40.50.1000">
    <property type="entry name" value="HAD superfamily/HAD-like"/>
    <property type="match status" value="1"/>
</dbReference>
<dbReference type="InterPro" id="IPR006439">
    <property type="entry name" value="HAD-SF_hydro_IA"/>
</dbReference>
<accession>A0A9W5TYQ0</accession>